<comment type="caution">
    <text evidence="2">The sequence shown here is derived from an EMBL/GenBank/DDBJ whole genome shotgun (WGS) entry which is preliminary data.</text>
</comment>
<organism evidence="2 3">
    <name type="scientific">Rhizoctonia solani</name>
    <dbReference type="NCBI Taxonomy" id="456999"/>
    <lineage>
        <taxon>Eukaryota</taxon>
        <taxon>Fungi</taxon>
        <taxon>Dikarya</taxon>
        <taxon>Basidiomycota</taxon>
        <taxon>Agaricomycotina</taxon>
        <taxon>Agaricomycetes</taxon>
        <taxon>Cantharellales</taxon>
        <taxon>Ceratobasidiaceae</taxon>
        <taxon>Rhizoctonia</taxon>
    </lineage>
</organism>
<evidence type="ECO:0000313" key="2">
    <source>
        <dbReference type="EMBL" id="CAE6437837.1"/>
    </source>
</evidence>
<gene>
    <name evidence="2" type="ORF">RDB_LOCUS123719</name>
</gene>
<accession>A0A8H2XY06</accession>
<proteinExistence type="predicted"/>
<dbReference type="AlphaFoldDB" id="A0A8H2XY06"/>
<dbReference type="OrthoDB" id="415825at2759"/>
<evidence type="ECO:0000313" key="3">
    <source>
        <dbReference type="Proteomes" id="UP000663846"/>
    </source>
</evidence>
<name>A0A8H2XY06_9AGAM</name>
<dbReference type="Proteomes" id="UP000663846">
    <property type="component" value="Unassembled WGS sequence"/>
</dbReference>
<reference evidence="2" key="1">
    <citation type="submission" date="2021-01" db="EMBL/GenBank/DDBJ databases">
        <authorList>
            <person name="Kaushik A."/>
        </authorList>
    </citation>
    <scope>NUCLEOTIDE SEQUENCE</scope>
    <source>
        <strain evidence="2">AG1-1C</strain>
    </source>
</reference>
<sequence length="199" mass="22133">MFDPNVLVQEQKHQALGSFPFLTGVFLDPVTGPFTLSRPVAVFKHTDTDKSVEINECTTEDIYSHNELDAHYAQLGWPARHGLPSKPGDIASPCENQSALRSDVWASRRFMVQRVSINLSPEDLRPVEPFIDAIEEALRQDTIAYQIRALQKVFATWGELIPLNMVAGASLAVTGILSDGRALPDRILPPKYLLRRPSA</sequence>
<dbReference type="EMBL" id="CAJMWS010000362">
    <property type="protein sequence ID" value="CAE6437837.1"/>
    <property type="molecule type" value="Genomic_DNA"/>
</dbReference>
<evidence type="ECO:0000259" key="1">
    <source>
        <dbReference type="Pfam" id="PF22693"/>
    </source>
</evidence>
<dbReference type="InterPro" id="IPR054586">
    <property type="entry name" value="MACPF_1_fungal"/>
</dbReference>
<feature type="domain" description="MACPF-like" evidence="1">
    <location>
        <begin position="57"/>
        <end position="174"/>
    </location>
</feature>
<protein>
    <recommendedName>
        <fullName evidence="1">MACPF-like domain-containing protein</fullName>
    </recommendedName>
</protein>
<dbReference type="Pfam" id="PF22693">
    <property type="entry name" value="MACPF_1"/>
    <property type="match status" value="1"/>
</dbReference>